<protein>
    <submittedName>
        <fullName evidence="1">Phage protein</fullName>
    </submittedName>
</protein>
<evidence type="ECO:0000313" key="2">
    <source>
        <dbReference type="Proteomes" id="UP000275368"/>
    </source>
</evidence>
<dbReference type="RefSeq" id="WP_125654446.1">
    <property type="nucleotide sequence ID" value="NZ_AP019308.1"/>
</dbReference>
<accession>A0A3G9J962</accession>
<keyword evidence="2" id="KW-1185">Reference proteome</keyword>
<dbReference type="KEGG" id="pbk:Back11_11690"/>
<reference evidence="1 2" key="1">
    <citation type="submission" date="2018-11" db="EMBL/GenBank/DDBJ databases">
        <title>Complete genome sequence of Paenibacillus baekrokdamisoli strain KCTC 33723.</title>
        <authorList>
            <person name="Kang S.W."/>
            <person name="Lee K.C."/>
            <person name="Kim K.K."/>
            <person name="Kim J.S."/>
            <person name="Kim D.S."/>
            <person name="Ko S.H."/>
            <person name="Yang S.H."/>
            <person name="Lee J.S."/>
        </authorList>
    </citation>
    <scope>NUCLEOTIDE SEQUENCE [LARGE SCALE GENOMIC DNA]</scope>
    <source>
        <strain evidence="1 2">KCTC 33723</strain>
    </source>
</reference>
<dbReference type="Proteomes" id="UP000275368">
    <property type="component" value="Chromosome"/>
</dbReference>
<dbReference type="OrthoDB" id="2942871at2"/>
<proteinExistence type="predicted"/>
<organism evidence="1 2">
    <name type="scientific">Paenibacillus baekrokdamisoli</name>
    <dbReference type="NCBI Taxonomy" id="1712516"/>
    <lineage>
        <taxon>Bacteria</taxon>
        <taxon>Bacillati</taxon>
        <taxon>Bacillota</taxon>
        <taxon>Bacilli</taxon>
        <taxon>Bacillales</taxon>
        <taxon>Paenibacillaceae</taxon>
        <taxon>Paenibacillus</taxon>
    </lineage>
</organism>
<evidence type="ECO:0000313" key="1">
    <source>
        <dbReference type="EMBL" id="BBH19824.1"/>
    </source>
</evidence>
<sequence length="130" mass="14934">MIDYTKYRAALERIYEDRVTISRHVPFVKPNKQTVLQLQAIYMDQPCRLSQTGLGKNSQSPAQNAIQYESKLFLAPELELKQGDEIEVTRGRVTVEGWILLPGQPRTFTAGEPFLYPTHQEVSLQRKEKA</sequence>
<dbReference type="AlphaFoldDB" id="A0A3G9J962"/>
<gene>
    <name evidence="1" type="ORF">Back11_11690</name>
</gene>
<name>A0A3G9J962_9BACL</name>
<dbReference type="EMBL" id="AP019308">
    <property type="protein sequence ID" value="BBH19824.1"/>
    <property type="molecule type" value="Genomic_DNA"/>
</dbReference>